<dbReference type="InterPro" id="IPR036188">
    <property type="entry name" value="FAD/NAD-bd_sf"/>
</dbReference>
<comment type="caution">
    <text evidence="9">The sequence shown here is derived from an EMBL/GenBank/DDBJ whole genome shotgun (WGS) entry which is preliminary data.</text>
</comment>
<protein>
    <recommendedName>
        <fullName evidence="4">Tryptophan 2-monooxygenase</fullName>
        <ecNumber evidence="3">1.13.12.3</ecNumber>
    </recommendedName>
</protein>
<reference evidence="10" key="1">
    <citation type="journal article" date="2019" name="Int. J. Syst. Evol. Microbiol.">
        <title>The Global Catalogue of Microorganisms (GCM) 10K type strain sequencing project: providing services to taxonomists for standard genome sequencing and annotation.</title>
        <authorList>
            <consortium name="The Broad Institute Genomics Platform"/>
            <consortium name="The Broad Institute Genome Sequencing Center for Infectious Disease"/>
            <person name="Wu L."/>
            <person name="Ma J."/>
        </authorList>
    </citation>
    <scope>NUCLEOTIDE SEQUENCE [LARGE SCALE GENOMIC DNA]</scope>
    <source>
        <strain evidence="10">CCM 7435</strain>
    </source>
</reference>
<comment type="catalytic activity">
    <reaction evidence="6">
        <text>L-tryptophan + O2 = indole-3-acetamide + CO2 + H2O</text>
        <dbReference type="Rhea" id="RHEA:16165"/>
        <dbReference type="ChEBI" id="CHEBI:15377"/>
        <dbReference type="ChEBI" id="CHEBI:15379"/>
        <dbReference type="ChEBI" id="CHEBI:16031"/>
        <dbReference type="ChEBI" id="CHEBI:16526"/>
        <dbReference type="ChEBI" id="CHEBI:57912"/>
        <dbReference type="EC" id="1.13.12.3"/>
    </reaction>
</comment>
<evidence type="ECO:0000313" key="9">
    <source>
        <dbReference type="EMBL" id="MFD2140165.1"/>
    </source>
</evidence>
<feature type="signal peptide" evidence="7">
    <location>
        <begin position="1"/>
        <end position="27"/>
    </location>
</feature>
<sequence>MIRFPRPSRREVLAGLSATVLAAPALAQNAGTGVDVAIVGAGAAGIAAARKLAASGRSYVLLEAASRVGGRARSDTGLGPVVDLGAATFSRMDGTLADAAGEAGLPLVAVPSAARLFVDGHEVAESGYDAFALALGRTRRDMLAAADAGKDGPAAAFLGSRGPWTATVEAMLGPLGCGRALAAVSTLDLARRQAPPDDVTCPLGLGVMLERLAAWTNLRTDAAVTQITNAGRFYALALRGERSVIRARTVILAVPAAVLVSDAIRFNPVLPARVMLALRGCPSGAIEQVAFTLPGNPLHLADNETVLARAGEGAPTLLRGRVGGSDVHVLRFGAAPAQALSGKGEAARQAARTVMRGAFGLDMPEKLLVSNWGGDPLIRGAMAVASPGQGAQRALFASPLGRLVFAGEYTTPVGWGTLTGAWNSGEIAAERAIRLTGGPA</sequence>
<evidence type="ECO:0000313" key="10">
    <source>
        <dbReference type="Proteomes" id="UP001597299"/>
    </source>
</evidence>
<comment type="pathway">
    <text evidence="1">Plant hormone metabolism; auxin biosynthesis.</text>
</comment>
<keyword evidence="5" id="KW-0073">Auxin biosynthesis</keyword>
<dbReference type="Gene3D" id="3.50.50.60">
    <property type="entry name" value="FAD/NAD(P)-binding domain"/>
    <property type="match status" value="1"/>
</dbReference>
<proteinExistence type="inferred from homology"/>
<dbReference type="SUPFAM" id="SSF51905">
    <property type="entry name" value="FAD/NAD(P)-binding domain"/>
    <property type="match status" value="1"/>
</dbReference>
<evidence type="ECO:0000256" key="5">
    <source>
        <dbReference type="ARBA" id="ARBA00023070"/>
    </source>
</evidence>
<keyword evidence="7" id="KW-0732">Signal</keyword>
<dbReference type="EMBL" id="JBHUHD010000001">
    <property type="protein sequence ID" value="MFD2140165.1"/>
    <property type="molecule type" value="Genomic_DNA"/>
</dbReference>
<name>A0ABW4YV39_9HYPH</name>
<feature type="chain" id="PRO_5047109065" description="Tryptophan 2-monooxygenase" evidence="7">
    <location>
        <begin position="28"/>
        <end position="440"/>
    </location>
</feature>
<dbReference type="EC" id="1.13.12.3" evidence="3"/>
<dbReference type="PANTHER" id="PTHR10742:SF410">
    <property type="entry name" value="LYSINE-SPECIFIC HISTONE DEMETHYLASE 2"/>
    <property type="match status" value="1"/>
</dbReference>
<dbReference type="PANTHER" id="PTHR10742">
    <property type="entry name" value="FLAVIN MONOAMINE OXIDASE"/>
    <property type="match status" value="1"/>
</dbReference>
<organism evidence="9 10">
    <name type="scientific">Ancylobacter oerskovii</name>
    <dbReference type="NCBI Taxonomy" id="459519"/>
    <lineage>
        <taxon>Bacteria</taxon>
        <taxon>Pseudomonadati</taxon>
        <taxon>Pseudomonadota</taxon>
        <taxon>Alphaproteobacteria</taxon>
        <taxon>Hyphomicrobiales</taxon>
        <taxon>Xanthobacteraceae</taxon>
        <taxon>Ancylobacter</taxon>
    </lineage>
</organism>
<evidence type="ECO:0000256" key="4">
    <source>
        <dbReference type="ARBA" id="ARBA00017871"/>
    </source>
</evidence>
<comment type="similarity">
    <text evidence="2">Belongs to the tryptophan 2-monooxygenase family.</text>
</comment>
<dbReference type="InterPro" id="IPR050281">
    <property type="entry name" value="Flavin_monoamine_oxidase"/>
</dbReference>
<feature type="domain" description="Amine oxidase" evidence="8">
    <location>
        <begin position="44"/>
        <end position="432"/>
    </location>
</feature>
<gene>
    <name evidence="9" type="ORF">ACFSNC_07130</name>
</gene>
<evidence type="ECO:0000256" key="1">
    <source>
        <dbReference type="ARBA" id="ARBA00004814"/>
    </source>
</evidence>
<dbReference type="Proteomes" id="UP001597299">
    <property type="component" value="Unassembled WGS sequence"/>
</dbReference>
<dbReference type="PRINTS" id="PR00420">
    <property type="entry name" value="RNGMNOXGNASE"/>
</dbReference>
<accession>A0ABW4YV39</accession>
<dbReference type="RefSeq" id="WP_213353169.1">
    <property type="nucleotide sequence ID" value="NZ_JAHBGB010000033.1"/>
</dbReference>
<evidence type="ECO:0000256" key="3">
    <source>
        <dbReference type="ARBA" id="ARBA00012535"/>
    </source>
</evidence>
<evidence type="ECO:0000256" key="7">
    <source>
        <dbReference type="SAM" id="SignalP"/>
    </source>
</evidence>
<evidence type="ECO:0000256" key="2">
    <source>
        <dbReference type="ARBA" id="ARBA00005833"/>
    </source>
</evidence>
<dbReference type="InterPro" id="IPR002937">
    <property type="entry name" value="Amino_oxidase"/>
</dbReference>
<keyword evidence="10" id="KW-1185">Reference proteome</keyword>
<evidence type="ECO:0000256" key="6">
    <source>
        <dbReference type="ARBA" id="ARBA00047321"/>
    </source>
</evidence>
<evidence type="ECO:0000259" key="8">
    <source>
        <dbReference type="Pfam" id="PF01593"/>
    </source>
</evidence>
<dbReference type="Pfam" id="PF01593">
    <property type="entry name" value="Amino_oxidase"/>
    <property type="match status" value="1"/>
</dbReference>